<dbReference type="EMBL" id="RBIL01000002">
    <property type="protein sequence ID" value="RKQ86061.1"/>
    <property type="molecule type" value="Genomic_DNA"/>
</dbReference>
<organism evidence="2 3">
    <name type="scientific">Solirubrobacter pauli</name>
    <dbReference type="NCBI Taxonomy" id="166793"/>
    <lineage>
        <taxon>Bacteria</taxon>
        <taxon>Bacillati</taxon>
        <taxon>Actinomycetota</taxon>
        <taxon>Thermoleophilia</taxon>
        <taxon>Solirubrobacterales</taxon>
        <taxon>Solirubrobacteraceae</taxon>
        <taxon>Solirubrobacter</taxon>
    </lineage>
</organism>
<keyword evidence="3" id="KW-1185">Reference proteome</keyword>
<reference evidence="2 3" key="1">
    <citation type="submission" date="2018-10" db="EMBL/GenBank/DDBJ databases">
        <title>Genomic Encyclopedia of Archaeal and Bacterial Type Strains, Phase II (KMG-II): from individual species to whole genera.</title>
        <authorList>
            <person name="Goeker M."/>
        </authorList>
    </citation>
    <scope>NUCLEOTIDE SEQUENCE [LARGE SCALE GENOMIC DNA]</scope>
    <source>
        <strain evidence="2 3">DSM 14954</strain>
    </source>
</reference>
<feature type="compositionally biased region" description="Polar residues" evidence="1">
    <location>
        <begin position="25"/>
        <end position="34"/>
    </location>
</feature>
<feature type="compositionally biased region" description="Low complexity" evidence="1">
    <location>
        <begin position="105"/>
        <end position="114"/>
    </location>
</feature>
<name>A0A660KWF5_9ACTN</name>
<dbReference type="Proteomes" id="UP000278962">
    <property type="component" value="Unassembled WGS sequence"/>
</dbReference>
<feature type="compositionally biased region" description="Gly residues" evidence="1">
    <location>
        <begin position="83"/>
        <end position="104"/>
    </location>
</feature>
<comment type="caution">
    <text evidence="2">The sequence shown here is derived from an EMBL/GenBank/DDBJ whole genome shotgun (WGS) entry which is preliminary data.</text>
</comment>
<protein>
    <submittedName>
        <fullName evidence="2">Uncharacterized protein</fullName>
    </submittedName>
</protein>
<evidence type="ECO:0000313" key="3">
    <source>
        <dbReference type="Proteomes" id="UP000278962"/>
    </source>
</evidence>
<feature type="region of interest" description="Disordered" evidence="1">
    <location>
        <begin position="52"/>
        <end position="114"/>
    </location>
</feature>
<evidence type="ECO:0000256" key="1">
    <source>
        <dbReference type="SAM" id="MobiDB-lite"/>
    </source>
</evidence>
<sequence length="273" mass="27461">MGTQNAWGGSGGRSWGRVRNESAGHASNPSTGNAETLLPALSDALTFLGDGAEAIPGPGATGNGFRPLPAGPSWARAARSRGHGGGGSGGASRGGGGSGSGGTGRSPTRSRARAAAAGGGVLAAGLAYQRGDAQTLESLGLDLNALRSMSSLKRANAILNAVVGADGGIEETELRHVNGRVLKQVLNDGLDGAAAVRLYVVEYVMQVWATETAEARRNGATAATASADTERQLRNALVAKARQLQVAASSTATEIRSAISTSLSSMRRLMKGS</sequence>
<gene>
    <name evidence="2" type="ORF">C8N24_4070</name>
</gene>
<dbReference type="AlphaFoldDB" id="A0A660KWF5"/>
<proteinExistence type="predicted"/>
<feature type="region of interest" description="Disordered" evidence="1">
    <location>
        <begin position="1"/>
        <end position="37"/>
    </location>
</feature>
<accession>A0A660KWF5</accession>
<evidence type="ECO:0000313" key="2">
    <source>
        <dbReference type="EMBL" id="RKQ86061.1"/>
    </source>
</evidence>